<sequence>MKILITGGIGFIGSSLVYNIYKEHDITIFDIRDNNKGFKIYDILPVKFIQGDINNIDLLYNILNEGFDCIIHLCAVSRVVVAEQNPDECIRVNINGTDSLLKAIQVSKSSKAVLIFGSSREVYGNPTYLPVTEDFEYNPVNIYGKSKVYGEKAFIEYSYKHGNPCGILRFSNVYGNEYDLYGRVIPRFIINIYKDEPVYIEGGNQLIDFTYIDDVIWGINACIEYLTANNVIDIFHILPGVKNTLYDVISAIENTLNKKAKVFVNPKREYDVEKFIGNPEKILKYFGDHKFYTIQEGIPLAIPKYIKNL</sequence>
<dbReference type="InterPro" id="IPR036291">
    <property type="entry name" value="NAD(P)-bd_dom_sf"/>
</dbReference>
<evidence type="ECO:0000259" key="2">
    <source>
        <dbReference type="Pfam" id="PF01370"/>
    </source>
</evidence>
<evidence type="ECO:0000313" key="3">
    <source>
        <dbReference type="EMBL" id="HIZ90186.1"/>
    </source>
</evidence>
<dbReference type="AlphaFoldDB" id="A0A9D2KCJ1"/>
<dbReference type="PANTHER" id="PTHR43000">
    <property type="entry name" value="DTDP-D-GLUCOSE 4,6-DEHYDRATASE-RELATED"/>
    <property type="match status" value="1"/>
</dbReference>
<comment type="caution">
    <text evidence="3">The sequence shown here is derived from an EMBL/GenBank/DDBJ whole genome shotgun (WGS) entry which is preliminary data.</text>
</comment>
<reference evidence="3" key="1">
    <citation type="journal article" date="2021" name="PeerJ">
        <title>Extensive microbial diversity within the chicken gut microbiome revealed by metagenomics and culture.</title>
        <authorList>
            <person name="Gilroy R."/>
            <person name="Ravi A."/>
            <person name="Getino M."/>
            <person name="Pursley I."/>
            <person name="Horton D.L."/>
            <person name="Alikhan N.F."/>
            <person name="Baker D."/>
            <person name="Gharbi K."/>
            <person name="Hall N."/>
            <person name="Watson M."/>
            <person name="Adriaenssens E.M."/>
            <person name="Foster-Nyarko E."/>
            <person name="Jarju S."/>
            <person name="Secka A."/>
            <person name="Antonio M."/>
            <person name="Oren A."/>
            <person name="Chaudhuri R.R."/>
            <person name="La Ragione R."/>
            <person name="Hildebrand F."/>
            <person name="Pallen M.J."/>
        </authorList>
    </citation>
    <scope>NUCLEOTIDE SEQUENCE</scope>
    <source>
        <strain evidence="3">ChiW4-1371</strain>
    </source>
</reference>
<dbReference type="EMBL" id="DXAQ01000142">
    <property type="protein sequence ID" value="HIZ90186.1"/>
    <property type="molecule type" value="Genomic_DNA"/>
</dbReference>
<proteinExistence type="inferred from homology"/>
<reference evidence="3" key="2">
    <citation type="submission" date="2021-04" db="EMBL/GenBank/DDBJ databases">
        <authorList>
            <person name="Gilroy R."/>
        </authorList>
    </citation>
    <scope>NUCLEOTIDE SEQUENCE</scope>
    <source>
        <strain evidence="3">ChiW4-1371</strain>
    </source>
</reference>
<organism evidence="3 4">
    <name type="scientific">Candidatus Mucispirillum faecigallinarum</name>
    <dbReference type="NCBI Taxonomy" id="2838699"/>
    <lineage>
        <taxon>Bacteria</taxon>
        <taxon>Pseudomonadati</taxon>
        <taxon>Deferribacterota</taxon>
        <taxon>Deferribacteres</taxon>
        <taxon>Deferribacterales</taxon>
        <taxon>Mucispirillaceae</taxon>
        <taxon>Mucispirillum</taxon>
    </lineage>
</organism>
<protein>
    <submittedName>
        <fullName evidence="3">NAD(P)-dependent oxidoreductase</fullName>
    </submittedName>
</protein>
<evidence type="ECO:0000313" key="4">
    <source>
        <dbReference type="Proteomes" id="UP000824176"/>
    </source>
</evidence>
<accession>A0A9D2KCJ1</accession>
<feature type="domain" description="NAD-dependent epimerase/dehydratase" evidence="2">
    <location>
        <begin position="3"/>
        <end position="225"/>
    </location>
</feature>
<evidence type="ECO:0000256" key="1">
    <source>
        <dbReference type="ARBA" id="ARBA00007637"/>
    </source>
</evidence>
<dbReference type="Proteomes" id="UP000824176">
    <property type="component" value="Unassembled WGS sequence"/>
</dbReference>
<comment type="similarity">
    <text evidence="1">Belongs to the NAD(P)-dependent epimerase/dehydratase family.</text>
</comment>
<gene>
    <name evidence="3" type="ORF">H9804_09580</name>
</gene>
<name>A0A9D2KCJ1_9BACT</name>
<dbReference type="Gene3D" id="3.40.50.720">
    <property type="entry name" value="NAD(P)-binding Rossmann-like Domain"/>
    <property type="match status" value="1"/>
</dbReference>
<dbReference type="SUPFAM" id="SSF51735">
    <property type="entry name" value="NAD(P)-binding Rossmann-fold domains"/>
    <property type="match status" value="1"/>
</dbReference>
<dbReference type="Pfam" id="PF01370">
    <property type="entry name" value="Epimerase"/>
    <property type="match status" value="1"/>
</dbReference>
<dbReference type="InterPro" id="IPR001509">
    <property type="entry name" value="Epimerase_deHydtase"/>
</dbReference>